<dbReference type="FunFam" id="1.10.12.10:FF:000001">
    <property type="entry name" value="Probable enoyl-CoA hydratase, mitochondrial"/>
    <property type="match status" value="2"/>
</dbReference>
<reference evidence="4 5" key="1">
    <citation type="journal article" date="2018" name="Proc. Natl. Acad. Sci. U.S.A.">
        <title>Draft genome sequence of Camellia sinensis var. sinensis provides insights into the evolution of the tea genome and tea quality.</title>
        <authorList>
            <person name="Wei C."/>
            <person name="Yang H."/>
            <person name="Wang S."/>
            <person name="Zhao J."/>
            <person name="Liu C."/>
            <person name="Gao L."/>
            <person name="Xia E."/>
            <person name="Lu Y."/>
            <person name="Tai Y."/>
            <person name="She G."/>
            <person name="Sun J."/>
            <person name="Cao H."/>
            <person name="Tong W."/>
            <person name="Gao Q."/>
            <person name="Li Y."/>
            <person name="Deng W."/>
            <person name="Jiang X."/>
            <person name="Wang W."/>
            <person name="Chen Q."/>
            <person name="Zhang S."/>
            <person name="Li H."/>
            <person name="Wu J."/>
            <person name="Wang P."/>
            <person name="Li P."/>
            <person name="Shi C."/>
            <person name="Zheng F."/>
            <person name="Jian J."/>
            <person name="Huang B."/>
            <person name="Shan D."/>
            <person name="Shi M."/>
            <person name="Fang C."/>
            <person name="Yue Y."/>
            <person name="Li F."/>
            <person name="Li D."/>
            <person name="Wei S."/>
            <person name="Han B."/>
            <person name="Jiang C."/>
            <person name="Yin Y."/>
            <person name="Xia T."/>
            <person name="Zhang Z."/>
            <person name="Bennetzen J.L."/>
            <person name="Zhao S."/>
            <person name="Wan X."/>
        </authorList>
    </citation>
    <scope>NUCLEOTIDE SEQUENCE [LARGE SCALE GENOMIC DNA]</scope>
    <source>
        <strain evidence="5">cv. Shuchazao</strain>
        <tissue evidence="4">Leaf</tissue>
    </source>
</reference>
<dbReference type="GO" id="GO:0006635">
    <property type="term" value="P:fatty acid beta-oxidation"/>
    <property type="evidence" value="ECO:0007669"/>
    <property type="project" value="TreeGrafter"/>
</dbReference>
<organism evidence="4 5">
    <name type="scientific">Camellia sinensis var. sinensis</name>
    <name type="common">China tea</name>
    <dbReference type="NCBI Taxonomy" id="542762"/>
    <lineage>
        <taxon>Eukaryota</taxon>
        <taxon>Viridiplantae</taxon>
        <taxon>Streptophyta</taxon>
        <taxon>Embryophyta</taxon>
        <taxon>Tracheophyta</taxon>
        <taxon>Spermatophyta</taxon>
        <taxon>Magnoliopsida</taxon>
        <taxon>eudicotyledons</taxon>
        <taxon>Gunneridae</taxon>
        <taxon>Pentapetalae</taxon>
        <taxon>asterids</taxon>
        <taxon>Ericales</taxon>
        <taxon>Theaceae</taxon>
        <taxon>Camellia</taxon>
    </lineage>
</organism>
<comment type="similarity">
    <text evidence="1 3">Belongs to the enoyl-CoA hydratase/isomerase family.</text>
</comment>
<dbReference type="Gene3D" id="1.10.12.10">
    <property type="entry name" value="Lyase 2-enoyl-coa Hydratase, Chain A, domain 2"/>
    <property type="match status" value="2"/>
</dbReference>
<dbReference type="CDD" id="cd06558">
    <property type="entry name" value="crotonase-like"/>
    <property type="match status" value="2"/>
</dbReference>
<keyword evidence="5" id="KW-1185">Reference proteome</keyword>
<evidence type="ECO:0000256" key="3">
    <source>
        <dbReference type="RuleBase" id="RU003707"/>
    </source>
</evidence>
<dbReference type="PANTHER" id="PTHR11941">
    <property type="entry name" value="ENOYL-COA HYDRATASE-RELATED"/>
    <property type="match status" value="1"/>
</dbReference>
<dbReference type="InterPro" id="IPR029045">
    <property type="entry name" value="ClpP/crotonase-like_dom_sf"/>
</dbReference>
<evidence type="ECO:0000313" key="5">
    <source>
        <dbReference type="Proteomes" id="UP000306102"/>
    </source>
</evidence>
<keyword evidence="2" id="KW-0456">Lyase</keyword>
<dbReference type="PANTHER" id="PTHR11941:SF171">
    <property type="entry name" value="SD19268P"/>
    <property type="match status" value="1"/>
</dbReference>
<dbReference type="InterPro" id="IPR014748">
    <property type="entry name" value="Enoyl-CoA_hydra_C"/>
</dbReference>
<dbReference type="InterPro" id="IPR018376">
    <property type="entry name" value="Enoyl-CoA_hyd/isom_CS"/>
</dbReference>
<evidence type="ECO:0000313" key="4">
    <source>
        <dbReference type="EMBL" id="THG19081.1"/>
    </source>
</evidence>
<sequence>MSSSEVQAFVNSLRSTFSYLEALHIPTIAVIEGAALGGGLEMALSCDLRICGEDAVLGLPETGLAIIPGAGGTQRLPRLVGISVAKELIFCGRKVGGRDAVSMGLVNHCVPAGEAHLKALEIARNINQKVQVCMSPESSRYNWGAMCDALKDVFVDGWRWWPKVVAGRVRWWPKVVATSGRWLAVARGGCGPLEVVAESDCQWSKMVAGGQLPKGPLALRMAKRAINEGLEVDMASALALEEECYEQLLNTKDRLEGLEAFAEKRTPKYTGSTDTSNRLKYPYLERKTMSSSEVQAFVNSLRSTFSYLEALHIPTIAVIEGAALGGGLEMALSCDLRICEVDGFTINYSGEDAVLGLPETGLAIIPGAGGTQRLPRLVGISVAKELIFCGRKVGGRDAVSMGLVNHCVPAGEAHLKALEIARNINQKGPLALRMAKRAINEGLEVDMASALALEEECYEQLLNTKDRLEGLEAFAEKRTPKYTALQSSGFSACSLIELVDLEDRVCAACMVGEDLKVQVSLGDVGSRLNYGNCFGC</sequence>
<accession>A0A4S4EQM8</accession>
<comment type="caution">
    <text evidence="4">The sequence shown here is derived from an EMBL/GenBank/DDBJ whole genome shotgun (WGS) entry which is preliminary data.</text>
</comment>
<dbReference type="Proteomes" id="UP000306102">
    <property type="component" value="Unassembled WGS sequence"/>
</dbReference>
<evidence type="ECO:0000256" key="1">
    <source>
        <dbReference type="ARBA" id="ARBA00005254"/>
    </source>
</evidence>
<gene>
    <name evidence="4" type="ORF">TEA_027647</name>
</gene>
<name>A0A4S4EQM8_CAMSN</name>
<dbReference type="InterPro" id="IPR001753">
    <property type="entry name" value="Enoyl-CoA_hydra/iso"/>
</dbReference>
<dbReference type="PROSITE" id="PS00166">
    <property type="entry name" value="ENOYL_COA_HYDRATASE"/>
    <property type="match status" value="2"/>
</dbReference>
<dbReference type="Gene3D" id="3.90.226.10">
    <property type="entry name" value="2-enoyl-CoA Hydratase, Chain A, domain 1"/>
    <property type="match status" value="2"/>
</dbReference>
<evidence type="ECO:0000256" key="2">
    <source>
        <dbReference type="ARBA" id="ARBA00023239"/>
    </source>
</evidence>
<proteinExistence type="inferred from homology"/>
<dbReference type="STRING" id="542762.A0A4S4EQM8"/>
<dbReference type="SUPFAM" id="SSF52096">
    <property type="entry name" value="ClpP/crotonase"/>
    <property type="match status" value="2"/>
</dbReference>
<dbReference type="AlphaFoldDB" id="A0A4S4EQM8"/>
<protein>
    <submittedName>
        <fullName evidence="4">Uncharacterized protein</fullName>
    </submittedName>
</protein>
<dbReference type="EMBL" id="SDRB02002629">
    <property type="protein sequence ID" value="THG19081.1"/>
    <property type="molecule type" value="Genomic_DNA"/>
</dbReference>
<dbReference type="Pfam" id="PF00378">
    <property type="entry name" value="ECH_1"/>
    <property type="match status" value="3"/>
</dbReference>
<dbReference type="GO" id="GO:0016836">
    <property type="term" value="F:hydro-lyase activity"/>
    <property type="evidence" value="ECO:0007669"/>
    <property type="project" value="UniProtKB-ARBA"/>
</dbReference>
<dbReference type="GO" id="GO:0005739">
    <property type="term" value="C:mitochondrion"/>
    <property type="evidence" value="ECO:0007669"/>
    <property type="project" value="TreeGrafter"/>
</dbReference>